<accession>A0A2G9GRH5</accession>
<organism evidence="2 3">
    <name type="scientific">Handroanthus impetiginosus</name>
    <dbReference type="NCBI Taxonomy" id="429701"/>
    <lineage>
        <taxon>Eukaryota</taxon>
        <taxon>Viridiplantae</taxon>
        <taxon>Streptophyta</taxon>
        <taxon>Embryophyta</taxon>
        <taxon>Tracheophyta</taxon>
        <taxon>Spermatophyta</taxon>
        <taxon>Magnoliopsida</taxon>
        <taxon>eudicotyledons</taxon>
        <taxon>Gunneridae</taxon>
        <taxon>Pentapetalae</taxon>
        <taxon>asterids</taxon>
        <taxon>lamiids</taxon>
        <taxon>Lamiales</taxon>
        <taxon>Bignoniaceae</taxon>
        <taxon>Crescentiina</taxon>
        <taxon>Tabebuia alliance</taxon>
        <taxon>Handroanthus</taxon>
    </lineage>
</organism>
<gene>
    <name evidence="2" type="ORF">CDL12_19556</name>
</gene>
<comment type="caution">
    <text evidence="2">The sequence shown here is derived from an EMBL/GenBank/DDBJ whole genome shotgun (WGS) entry which is preliminary data.</text>
</comment>
<dbReference type="STRING" id="429701.A0A2G9GRH5"/>
<proteinExistence type="predicted"/>
<dbReference type="PANTHER" id="PTHR33095:SF127">
    <property type="entry name" value="OS05G0578100 PROTEIN"/>
    <property type="match status" value="1"/>
</dbReference>
<evidence type="ECO:0000313" key="2">
    <source>
        <dbReference type="EMBL" id="PIN07879.1"/>
    </source>
</evidence>
<sequence>MQDSPVISPAPSFNSYSNGKLAEIAARVVEELDSDEEFYVERKENSAAERAEEGRISDNRVPKLDADEVEDDFEFAFVRNTELLSPISADQIFQNGKIRPVYPVFDRDLLLGHVKFENENEKENGARKSISSESPKIRLPLRKLFIEERETTMTMSSSSSSEADDLDGVPVEMYCVWRPKEEDRQYKKTGSAGCYSKRWKLKDLLNRSNSDGSRETFVLSPQSNSGKKNENNEKQVKETPEVGGKVKSVGAAVAPAPSPPFNGDGGEKQRSSVPYRQDLVGIFGNVNGLSENSQSV</sequence>
<evidence type="ECO:0000313" key="3">
    <source>
        <dbReference type="Proteomes" id="UP000231279"/>
    </source>
</evidence>
<dbReference type="AlphaFoldDB" id="A0A2G9GRH5"/>
<feature type="region of interest" description="Disordered" evidence="1">
    <location>
        <begin position="39"/>
        <end position="63"/>
    </location>
</feature>
<protein>
    <submittedName>
        <fullName evidence="2">Uncharacterized protein</fullName>
    </submittedName>
</protein>
<dbReference type="PANTHER" id="PTHR33095">
    <property type="entry name" value="OS07G0619500 PROTEIN"/>
    <property type="match status" value="1"/>
</dbReference>
<dbReference type="InterPro" id="IPR012442">
    <property type="entry name" value="DUF1645_plant"/>
</dbReference>
<dbReference type="Proteomes" id="UP000231279">
    <property type="component" value="Unassembled WGS sequence"/>
</dbReference>
<dbReference type="Pfam" id="PF07816">
    <property type="entry name" value="DUF1645"/>
    <property type="match status" value="1"/>
</dbReference>
<dbReference type="OrthoDB" id="902730at2759"/>
<keyword evidence="3" id="KW-1185">Reference proteome</keyword>
<dbReference type="EMBL" id="NKXS01003972">
    <property type="protein sequence ID" value="PIN07879.1"/>
    <property type="molecule type" value="Genomic_DNA"/>
</dbReference>
<name>A0A2G9GRH5_9LAMI</name>
<evidence type="ECO:0000256" key="1">
    <source>
        <dbReference type="SAM" id="MobiDB-lite"/>
    </source>
</evidence>
<feature type="compositionally biased region" description="Basic and acidic residues" evidence="1">
    <location>
        <begin position="227"/>
        <end position="240"/>
    </location>
</feature>
<reference evidence="3" key="1">
    <citation type="journal article" date="2018" name="Gigascience">
        <title>Genome assembly of the Pink Ipe (Handroanthus impetiginosus, Bignoniaceae), a highly valued, ecologically keystone Neotropical timber forest tree.</title>
        <authorList>
            <person name="Silva-Junior O.B."/>
            <person name="Grattapaglia D."/>
            <person name="Novaes E."/>
            <person name="Collevatti R.G."/>
        </authorList>
    </citation>
    <scope>NUCLEOTIDE SEQUENCE [LARGE SCALE GENOMIC DNA]</scope>
    <source>
        <strain evidence="3">cv. UFG-1</strain>
    </source>
</reference>
<feature type="compositionally biased region" description="Low complexity" evidence="1">
    <location>
        <begin position="242"/>
        <end position="255"/>
    </location>
</feature>
<feature type="region of interest" description="Disordered" evidence="1">
    <location>
        <begin position="206"/>
        <end position="276"/>
    </location>
</feature>